<proteinExistence type="inferred from homology"/>
<evidence type="ECO:0000256" key="3">
    <source>
        <dbReference type="ARBA" id="ARBA00022525"/>
    </source>
</evidence>
<keyword evidence="4" id="KW-0732">Signal</keyword>
<dbReference type="Gene3D" id="2.40.480.10">
    <property type="entry name" value="Allene oxide cyclase-like"/>
    <property type="match status" value="1"/>
</dbReference>
<dbReference type="GO" id="GO:0009699">
    <property type="term" value="P:phenylpropanoid biosynthetic process"/>
    <property type="evidence" value="ECO:0007669"/>
    <property type="project" value="UniProtKB-ARBA"/>
</dbReference>
<reference evidence="5 6" key="1">
    <citation type="journal article" date="2021" name="Nat. Commun.">
        <title>Incipient diploidization of the medicinal plant Perilla within 10,000 years.</title>
        <authorList>
            <person name="Zhang Y."/>
            <person name="Shen Q."/>
            <person name="Leng L."/>
            <person name="Zhang D."/>
            <person name="Chen S."/>
            <person name="Shi Y."/>
            <person name="Ning Z."/>
            <person name="Chen S."/>
        </authorList>
    </citation>
    <scope>NUCLEOTIDE SEQUENCE [LARGE SCALE GENOMIC DNA]</scope>
    <source>
        <strain evidence="6">cv. PC099</strain>
    </source>
</reference>
<dbReference type="Pfam" id="PF03018">
    <property type="entry name" value="Dirigent"/>
    <property type="match status" value="1"/>
</dbReference>
<dbReference type="EMBL" id="SDAM02000058">
    <property type="protein sequence ID" value="KAH6833446.1"/>
    <property type="molecule type" value="Genomic_DNA"/>
</dbReference>
<dbReference type="Proteomes" id="UP001190926">
    <property type="component" value="Unassembled WGS sequence"/>
</dbReference>
<accession>A0AAD4JGP1</accession>
<keyword evidence="3 4" id="KW-0964">Secreted</keyword>
<comment type="caution">
    <text evidence="5">The sequence shown here is derived from an EMBL/GenBank/DDBJ whole genome shotgun (WGS) entry which is preliminary data.</text>
</comment>
<comment type="function">
    <text evidence="4">Dirigent proteins impart stereoselectivity on the phenoxy radical-coupling reaction, yielding optically active lignans from two molecules of coniferyl alcohol in the biosynthesis of lignans, flavonolignans, and alkaloids and thus plays a central role in plant secondary metabolism.</text>
</comment>
<evidence type="ECO:0000256" key="2">
    <source>
        <dbReference type="ARBA" id="ARBA00011738"/>
    </source>
</evidence>
<comment type="subcellular location">
    <subcellularLocation>
        <location evidence="4">Secreted</location>
        <location evidence="4">Extracellular space</location>
        <location evidence="4">Apoplast</location>
    </subcellularLocation>
</comment>
<feature type="signal peptide" evidence="4">
    <location>
        <begin position="1"/>
        <end position="24"/>
    </location>
</feature>
<organism evidence="5 6">
    <name type="scientific">Perilla frutescens var. hirtella</name>
    <name type="common">Perilla citriodora</name>
    <name type="synonym">Perilla setoyensis</name>
    <dbReference type="NCBI Taxonomy" id="608512"/>
    <lineage>
        <taxon>Eukaryota</taxon>
        <taxon>Viridiplantae</taxon>
        <taxon>Streptophyta</taxon>
        <taxon>Embryophyta</taxon>
        <taxon>Tracheophyta</taxon>
        <taxon>Spermatophyta</taxon>
        <taxon>Magnoliopsida</taxon>
        <taxon>eudicotyledons</taxon>
        <taxon>Gunneridae</taxon>
        <taxon>Pentapetalae</taxon>
        <taxon>asterids</taxon>
        <taxon>lamiids</taxon>
        <taxon>Lamiales</taxon>
        <taxon>Lamiaceae</taxon>
        <taxon>Nepetoideae</taxon>
        <taxon>Elsholtzieae</taxon>
        <taxon>Perilla</taxon>
    </lineage>
</organism>
<dbReference type="AlphaFoldDB" id="A0AAD4JGP1"/>
<protein>
    <recommendedName>
        <fullName evidence="4">Dirigent protein</fullName>
    </recommendedName>
</protein>
<evidence type="ECO:0000256" key="4">
    <source>
        <dbReference type="RuleBase" id="RU363099"/>
    </source>
</evidence>
<dbReference type="PANTHER" id="PTHR21495">
    <property type="entry name" value="NUCLEOPORIN-RELATED"/>
    <property type="match status" value="1"/>
</dbReference>
<name>A0AAD4JGP1_PERFH</name>
<evidence type="ECO:0000256" key="1">
    <source>
        <dbReference type="ARBA" id="ARBA00010746"/>
    </source>
</evidence>
<gene>
    <name evidence="5" type="ORF">C2S53_012668</name>
</gene>
<feature type="chain" id="PRO_5041774216" description="Dirigent protein" evidence="4">
    <location>
        <begin position="25"/>
        <end position="184"/>
    </location>
</feature>
<evidence type="ECO:0000313" key="5">
    <source>
        <dbReference type="EMBL" id="KAH6833446.1"/>
    </source>
</evidence>
<comment type="similarity">
    <text evidence="1 4">Belongs to the plant dirigent protein family.</text>
</comment>
<sequence>MEKLTTTLFLIILYLFIATPNASARILGKEKVARIHVYVHDRRAGGSNATVFTVANASITATSPTGFGSVRVVDDLVTVGPDIKSAEVGRIQGMTTSADLKVNAVAINLNFVFTSGKYNGSTVSIAGRNEVLLPQRELPVIGGTGLFRLARGYAITSSYSFDVATNYAVLEYKIYVVYNSNVNL</sequence>
<keyword evidence="6" id="KW-1185">Reference proteome</keyword>
<dbReference type="InterPro" id="IPR044859">
    <property type="entry name" value="Allene_oxi_cyc_Dirigent"/>
</dbReference>
<dbReference type="GO" id="GO:0048046">
    <property type="term" value="C:apoplast"/>
    <property type="evidence" value="ECO:0007669"/>
    <property type="project" value="UniProtKB-SubCell"/>
</dbReference>
<evidence type="ECO:0000313" key="6">
    <source>
        <dbReference type="Proteomes" id="UP001190926"/>
    </source>
</evidence>
<keyword evidence="4" id="KW-0052">Apoplast</keyword>
<comment type="subunit">
    <text evidence="2 4">Homodimer.</text>
</comment>
<dbReference type="InterPro" id="IPR004265">
    <property type="entry name" value="Dirigent"/>
</dbReference>